<dbReference type="Gene3D" id="2.40.50.100">
    <property type="match status" value="2"/>
</dbReference>
<dbReference type="SUPFAM" id="SSF111369">
    <property type="entry name" value="HlyD-like secretion proteins"/>
    <property type="match status" value="2"/>
</dbReference>
<dbReference type="InterPro" id="IPR006143">
    <property type="entry name" value="RND_pump_MFP"/>
</dbReference>
<dbReference type="PANTHER" id="PTHR30469">
    <property type="entry name" value="MULTIDRUG RESISTANCE PROTEIN MDTA"/>
    <property type="match status" value="1"/>
</dbReference>
<feature type="signal peptide" evidence="3">
    <location>
        <begin position="1"/>
        <end position="29"/>
    </location>
</feature>
<dbReference type="Pfam" id="PF25989">
    <property type="entry name" value="YknX_C"/>
    <property type="match status" value="1"/>
</dbReference>
<dbReference type="InterPro" id="IPR058792">
    <property type="entry name" value="Beta-barrel_RND_2"/>
</dbReference>
<reference evidence="7 8" key="1">
    <citation type="submission" date="2014-06" db="EMBL/GenBank/DDBJ databases">
        <title>Draft genome sequence of Paenibacillus sp. MSt1.</title>
        <authorList>
            <person name="Aw Y.K."/>
            <person name="Ong K.S."/>
            <person name="Gan H.M."/>
            <person name="Lee S.M."/>
        </authorList>
    </citation>
    <scope>NUCLEOTIDE SEQUENCE [LARGE SCALE GENOMIC DNA]</scope>
    <source>
        <strain evidence="7 8">MSt1</strain>
    </source>
</reference>
<protein>
    <submittedName>
        <fullName evidence="7">RND transporter</fullName>
    </submittedName>
</protein>
<dbReference type="eggNOG" id="COG0845">
    <property type="taxonomic scope" value="Bacteria"/>
</dbReference>
<comment type="caution">
    <text evidence="7">The sequence shown here is derived from an EMBL/GenBank/DDBJ whole genome shotgun (WGS) entry which is preliminary data.</text>
</comment>
<evidence type="ECO:0000313" key="8">
    <source>
        <dbReference type="Proteomes" id="UP000028123"/>
    </source>
</evidence>
<feature type="compositionally biased region" description="Basic and acidic residues" evidence="2">
    <location>
        <begin position="410"/>
        <end position="419"/>
    </location>
</feature>
<dbReference type="InterPro" id="IPR058637">
    <property type="entry name" value="YknX-like_C"/>
</dbReference>
<organism evidence="7 8">
    <name type="scientific">Paenibacillus tyrfis</name>
    <dbReference type="NCBI Taxonomy" id="1501230"/>
    <lineage>
        <taxon>Bacteria</taxon>
        <taxon>Bacillati</taxon>
        <taxon>Bacillota</taxon>
        <taxon>Bacilli</taxon>
        <taxon>Bacillales</taxon>
        <taxon>Paenibacillaceae</taxon>
        <taxon>Paenibacillus</taxon>
    </lineage>
</organism>
<dbReference type="PROSITE" id="PS51257">
    <property type="entry name" value="PROKAR_LIPOPROTEIN"/>
    <property type="match status" value="1"/>
</dbReference>
<name>A0A081NZR3_9BACL</name>
<feature type="chain" id="PRO_5038750416" evidence="3">
    <location>
        <begin position="30"/>
        <end position="438"/>
    </location>
</feature>
<dbReference type="NCBIfam" id="TIGR01730">
    <property type="entry name" value="RND_mfp"/>
    <property type="match status" value="1"/>
</dbReference>
<evidence type="ECO:0000259" key="5">
    <source>
        <dbReference type="Pfam" id="PF25973"/>
    </source>
</evidence>
<comment type="similarity">
    <text evidence="1">Belongs to the membrane fusion protein (MFP) (TC 8.A.1) family.</text>
</comment>
<dbReference type="GO" id="GO:0015562">
    <property type="term" value="F:efflux transmembrane transporter activity"/>
    <property type="evidence" value="ECO:0007669"/>
    <property type="project" value="InterPro"/>
</dbReference>
<keyword evidence="8" id="KW-1185">Reference proteome</keyword>
<dbReference type="Gene3D" id="1.10.287.470">
    <property type="entry name" value="Helix hairpin bin"/>
    <property type="match status" value="1"/>
</dbReference>
<feature type="region of interest" description="Disordered" evidence="2">
    <location>
        <begin position="406"/>
        <end position="438"/>
    </location>
</feature>
<dbReference type="Proteomes" id="UP000028123">
    <property type="component" value="Unassembled WGS sequence"/>
</dbReference>
<dbReference type="InterPro" id="IPR058647">
    <property type="entry name" value="BSH_CzcB-like"/>
</dbReference>
<evidence type="ECO:0000313" key="7">
    <source>
        <dbReference type="EMBL" id="KEQ23936.1"/>
    </source>
</evidence>
<feature type="compositionally biased region" description="Basic and acidic residues" evidence="2">
    <location>
        <begin position="134"/>
        <end position="161"/>
    </location>
</feature>
<evidence type="ECO:0000259" key="6">
    <source>
        <dbReference type="Pfam" id="PF25989"/>
    </source>
</evidence>
<gene>
    <name evidence="7" type="ORF">ET33_11670</name>
</gene>
<dbReference type="GO" id="GO:1990281">
    <property type="term" value="C:efflux pump complex"/>
    <property type="evidence" value="ECO:0007669"/>
    <property type="project" value="TreeGrafter"/>
</dbReference>
<proteinExistence type="inferred from homology"/>
<dbReference type="RefSeq" id="WP_036686919.1">
    <property type="nucleotide sequence ID" value="NZ_JNVM01000018.1"/>
</dbReference>
<dbReference type="Pfam" id="PF25973">
    <property type="entry name" value="BSH_CzcB"/>
    <property type="match status" value="1"/>
</dbReference>
<evidence type="ECO:0000259" key="4">
    <source>
        <dbReference type="Pfam" id="PF25954"/>
    </source>
</evidence>
<sequence length="438" mass="47963">MRKVRKDIAMKKVLTLRVLALLAAAALLAAGCSAPGAKGESTVDLKLDNRPVKTEAVAKRKISDPREQVAEVVGMSAMDVIPKASGQITQVLKKRGDVVQAGEVLFRIDNREAESSLKKSQLKVKSSEQTLTKTVEDNANSRRNLQDEITKAEQKVSDAEKDYNKMRNDFDAGTATQRQVEQAEQALKNARMDVQAQRNKLTALDKTNSLADQQTEVESSRISLDEAQRSLENYDVKAPVSGVLTDYTIELGGTVSPNGKIGQVQQIDPIKLKVELSEPSYELVKNKQELTYYSPDNPAEKGKAKITFLSNVMSAATKSYSLELEVQNPDQKLKPGTRAVVQLTTEAEEQVAAVPTLSIVREESNSFVFVLQGDKVQKRKIKLGRISDAYQEVLDGVKEGEQIVTSGQHQLKDGQKVEVAKPAPQGQPSPAAQEPAKK</sequence>
<accession>A0A081NZR3</accession>
<evidence type="ECO:0000256" key="2">
    <source>
        <dbReference type="SAM" id="MobiDB-lite"/>
    </source>
</evidence>
<dbReference type="EMBL" id="JNVM01000018">
    <property type="protein sequence ID" value="KEQ23936.1"/>
    <property type="molecule type" value="Genomic_DNA"/>
</dbReference>
<evidence type="ECO:0000256" key="3">
    <source>
        <dbReference type="SAM" id="SignalP"/>
    </source>
</evidence>
<dbReference type="Gene3D" id="2.40.420.20">
    <property type="match status" value="1"/>
</dbReference>
<feature type="domain" description="YknX-like C-terminal permuted SH3-like" evidence="6">
    <location>
        <begin position="352"/>
        <end position="419"/>
    </location>
</feature>
<feature type="domain" description="CzcB-like barrel-sandwich hybrid" evidence="5">
    <location>
        <begin position="78"/>
        <end position="263"/>
    </location>
</feature>
<dbReference type="PANTHER" id="PTHR30469:SF15">
    <property type="entry name" value="HLYD FAMILY OF SECRETION PROTEINS"/>
    <property type="match status" value="1"/>
</dbReference>
<evidence type="ECO:0000256" key="1">
    <source>
        <dbReference type="ARBA" id="ARBA00009477"/>
    </source>
</evidence>
<keyword evidence="3" id="KW-0732">Signal</keyword>
<dbReference type="Pfam" id="PF25954">
    <property type="entry name" value="Beta-barrel_RND_2"/>
    <property type="match status" value="1"/>
</dbReference>
<feature type="region of interest" description="Disordered" evidence="2">
    <location>
        <begin position="129"/>
        <end position="161"/>
    </location>
</feature>
<feature type="domain" description="CusB-like beta-barrel" evidence="4">
    <location>
        <begin position="272"/>
        <end position="346"/>
    </location>
</feature>
<dbReference type="OrthoDB" id="1633529at2"/>
<feature type="compositionally biased region" description="Low complexity" evidence="2">
    <location>
        <begin position="420"/>
        <end position="438"/>
    </location>
</feature>
<dbReference type="AlphaFoldDB" id="A0A081NZR3"/>
<dbReference type="Gene3D" id="2.40.30.170">
    <property type="match status" value="1"/>
</dbReference>